<dbReference type="RefSeq" id="WP_015557788.1">
    <property type="nucleotide sequence ID" value="NC_021039.1"/>
</dbReference>
<keyword evidence="3 8" id="KW-0418">Kinase</keyword>
<dbReference type="Proteomes" id="UP000007054">
    <property type="component" value="Chromosome"/>
</dbReference>
<dbReference type="EC" id="2.7.12.2" evidence="6"/>
<dbReference type="PROSITE" id="PS50011">
    <property type="entry name" value="PROTEIN_KINASE_DOM"/>
    <property type="match status" value="1"/>
</dbReference>
<feature type="domain" description="Protein kinase" evidence="7">
    <location>
        <begin position="18"/>
        <end position="252"/>
    </location>
</feature>
<name>D4LB86_RUMC1</name>
<dbReference type="PANTHER" id="PTHR48013:SF18">
    <property type="entry name" value="KINASE, PUTATIVE-RELATED"/>
    <property type="match status" value="1"/>
</dbReference>
<dbReference type="Gene3D" id="1.10.510.10">
    <property type="entry name" value="Transferase(Phosphotransferase) domain 1"/>
    <property type="match status" value="1"/>
</dbReference>
<evidence type="ECO:0000256" key="5">
    <source>
        <dbReference type="ARBA" id="ARBA00038035"/>
    </source>
</evidence>
<dbReference type="AlphaFoldDB" id="D4LB86"/>
<accession>D4LB86</accession>
<keyword evidence="1" id="KW-0808">Transferase</keyword>
<organism evidence="8 9">
    <name type="scientific">Ruminococcus champanellensis (strain DSM 18848 / JCM 17042 / KCTC 15320 / 18P13)</name>
    <dbReference type="NCBI Taxonomy" id="213810"/>
    <lineage>
        <taxon>Bacteria</taxon>
        <taxon>Bacillati</taxon>
        <taxon>Bacillota</taxon>
        <taxon>Clostridia</taxon>
        <taxon>Eubacteriales</taxon>
        <taxon>Oscillospiraceae</taxon>
        <taxon>Ruminococcus</taxon>
    </lineage>
</organism>
<evidence type="ECO:0000313" key="8">
    <source>
        <dbReference type="EMBL" id="CBL16881.1"/>
    </source>
</evidence>
<keyword evidence="4" id="KW-0067">ATP-binding</keyword>
<reference evidence="8" key="1">
    <citation type="submission" date="2010-03" db="EMBL/GenBank/DDBJ databases">
        <title>The genome sequence of Ruminococcus sp. 18P13.</title>
        <authorList>
            <consortium name="metaHIT consortium -- http://www.metahit.eu/"/>
            <person name="Pajon A."/>
            <person name="Turner K."/>
            <person name="Parkhill J."/>
            <person name="Bernalier A."/>
        </authorList>
    </citation>
    <scope>NUCLEOTIDE SEQUENCE [LARGE SCALE GENOMIC DNA]</scope>
    <source>
        <strain evidence="8">Type strain: 18P13</strain>
    </source>
</reference>
<dbReference type="EMBL" id="FP929052">
    <property type="protein sequence ID" value="CBL16881.1"/>
    <property type="molecule type" value="Genomic_DNA"/>
</dbReference>
<dbReference type="GO" id="GO:0004672">
    <property type="term" value="F:protein kinase activity"/>
    <property type="evidence" value="ECO:0007669"/>
    <property type="project" value="InterPro"/>
</dbReference>
<keyword evidence="9" id="KW-1185">Reference proteome</keyword>
<reference evidence="8" key="2">
    <citation type="submission" date="2010-03" db="EMBL/GenBank/DDBJ databases">
        <authorList>
            <person name="Pajon A."/>
        </authorList>
    </citation>
    <scope>NUCLEOTIDE SEQUENCE</scope>
    <source>
        <strain evidence="8">Type strain: 18P13</strain>
    </source>
</reference>
<dbReference type="GO" id="GO:0005524">
    <property type="term" value="F:ATP binding"/>
    <property type="evidence" value="ECO:0007669"/>
    <property type="project" value="UniProtKB-KW"/>
</dbReference>
<dbReference type="InterPro" id="IPR011009">
    <property type="entry name" value="Kinase-like_dom_sf"/>
</dbReference>
<dbReference type="HOGENOM" id="CLU_067563_0_0_9"/>
<dbReference type="SUPFAM" id="SSF56112">
    <property type="entry name" value="Protein kinase-like (PK-like)"/>
    <property type="match status" value="1"/>
</dbReference>
<dbReference type="GeneID" id="83155476"/>
<sequence length="252" mass="28562">MKRIDIGTIVVDDNNNQYSIIDEVGSGGFSRVYKATCNGGFYGIKVLDHFDSKSIYSLKNEFDIASRVASDHAIKYYYLNEHGHNDYPCFIVMEFADGGSLEDELKTLERIGASYPSEKLFDIYIQLIDGMIDICQEAVHRDIKPANILKSNGKYKISDYGLSKYINEATRSASKTMKGYGTKEYYAPELWANPGEHGLNNIQVDIYAMGIVFYQIANNRYPYNDTGDYRTMHMTAAINPFNSNVDTVFRIS</sequence>
<evidence type="ECO:0000256" key="6">
    <source>
        <dbReference type="ARBA" id="ARBA00038999"/>
    </source>
</evidence>
<dbReference type="InterPro" id="IPR000719">
    <property type="entry name" value="Prot_kinase_dom"/>
</dbReference>
<evidence type="ECO:0000256" key="2">
    <source>
        <dbReference type="ARBA" id="ARBA00022741"/>
    </source>
</evidence>
<dbReference type="Pfam" id="PF00069">
    <property type="entry name" value="Pkinase"/>
    <property type="match status" value="1"/>
</dbReference>
<proteinExistence type="inferred from homology"/>
<dbReference type="STRING" id="213810.RUM_06720"/>
<dbReference type="SMART" id="SM00220">
    <property type="entry name" value="S_TKc"/>
    <property type="match status" value="1"/>
</dbReference>
<keyword evidence="2" id="KW-0547">Nucleotide-binding</keyword>
<protein>
    <recommendedName>
        <fullName evidence="6">mitogen-activated protein kinase kinase</fullName>
        <ecNumber evidence="6">2.7.12.2</ecNumber>
    </recommendedName>
</protein>
<evidence type="ECO:0000256" key="3">
    <source>
        <dbReference type="ARBA" id="ARBA00022777"/>
    </source>
</evidence>
<evidence type="ECO:0000256" key="1">
    <source>
        <dbReference type="ARBA" id="ARBA00022679"/>
    </source>
</evidence>
<dbReference type="KEGG" id="rch:RUM_06720"/>
<dbReference type="BioCyc" id="RCHA213810:RUM_RS03240-MONOMER"/>
<dbReference type="PANTHER" id="PTHR48013">
    <property type="entry name" value="DUAL SPECIFICITY MITOGEN-ACTIVATED PROTEIN KINASE KINASE 5-RELATED"/>
    <property type="match status" value="1"/>
</dbReference>
<gene>
    <name evidence="8" type="ordered locus">RUM_06720</name>
</gene>
<comment type="similarity">
    <text evidence="5">Belongs to the protein kinase superfamily. STE Ser/Thr protein kinase family. MAP kinase kinase subfamily.</text>
</comment>
<evidence type="ECO:0000259" key="7">
    <source>
        <dbReference type="PROSITE" id="PS50011"/>
    </source>
</evidence>
<evidence type="ECO:0000313" key="9">
    <source>
        <dbReference type="Proteomes" id="UP000007054"/>
    </source>
</evidence>
<evidence type="ECO:0000256" key="4">
    <source>
        <dbReference type="ARBA" id="ARBA00022840"/>
    </source>
</evidence>